<reference evidence="7" key="1">
    <citation type="submission" date="2022-07" db="EMBL/GenBank/DDBJ databases">
        <title>Draft genome sequence of Zalerion maritima ATCC 34329, a (micro)plastics degrading marine fungus.</title>
        <authorList>
            <person name="Paco A."/>
            <person name="Goncalves M.F.M."/>
            <person name="Rocha-Santos T.A.P."/>
            <person name="Alves A."/>
        </authorList>
    </citation>
    <scope>NUCLEOTIDE SEQUENCE</scope>
    <source>
        <strain evidence="7">ATCC 34329</strain>
    </source>
</reference>
<feature type="transmembrane region" description="Helical" evidence="5">
    <location>
        <begin position="228"/>
        <end position="248"/>
    </location>
</feature>
<dbReference type="Proteomes" id="UP001201980">
    <property type="component" value="Unassembled WGS sequence"/>
</dbReference>
<dbReference type="PROSITE" id="PS50850">
    <property type="entry name" value="MFS"/>
    <property type="match status" value="1"/>
</dbReference>
<name>A0AAD5WPD7_9PEZI</name>
<evidence type="ECO:0000256" key="4">
    <source>
        <dbReference type="ARBA" id="ARBA00023136"/>
    </source>
</evidence>
<dbReference type="InterPro" id="IPR020846">
    <property type="entry name" value="MFS_dom"/>
</dbReference>
<comment type="subcellular location">
    <subcellularLocation>
        <location evidence="1">Membrane</location>
        <topology evidence="1">Multi-pass membrane protein</topology>
    </subcellularLocation>
</comment>
<dbReference type="PANTHER" id="PTHR23502">
    <property type="entry name" value="MAJOR FACILITATOR SUPERFAMILY"/>
    <property type="match status" value="1"/>
</dbReference>
<feature type="domain" description="Major facilitator superfamily (MFS) profile" evidence="6">
    <location>
        <begin position="70"/>
        <end position="513"/>
    </location>
</feature>
<evidence type="ECO:0000256" key="1">
    <source>
        <dbReference type="ARBA" id="ARBA00004141"/>
    </source>
</evidence>
<dbReference type="AlphaFoldDB" id="A0AAD5WPD7"/>
<evidence type="ECO:0000313" key="8">
    <source>
        <dbReference type="Proteomes" id="UP001201980"/>
    </source>
</evidence>
<evidence type="ECO:0000256" key="5">
    <source>
        <dbReference type="SAM" id="Phobius"/>
    </source>
</evidence>
<sequence>MSFLGWKLAFSLTKEEVRDARPPGTVELLAHQPAKLGDAEEISDEVIHFPIPTADPSDPLNWPTWRKATVLAVAGLFAFVTNFTSSGIAPGLQAWPIAYPEDPARPFSELTHLIAVNVLMCGAANIWWVPLSNMYGRRPVLLVTTLLLTVCTAWCGVAKTYDSLLAARIFQGIGGAASDTVAPAMVGDVYFMHQRGRAMAMYTVSLVGGALLGGVCGGYITFNLGWAYNFWVGVGLSAPLFPAVLFLVPETLYIRHDDVPASDSQRPGSKEDAPGIETVEQIPAPAQKHKPFTWARSLGFRKSHPGLYHHFIQPWRSLMFPGTWVVMCHYAGLVGGTVTISTVGPQIVAQPPYLWGNNSGLINVGALIGALLGAAYTYFVSDFWLTQKAHSKSHHGLAEPEDRLPIMFPALFVATAGFLVFGFCAQNPGPNVWVGIEAGYGMIAFGLMQAPSIGFSYVSIYRLPPMGFHALLTIVSQLIDAYSYMAGDCFVMVTILRSIIAFAWTFFVAAWVEKKGVAEPFGIFGMLMGMFSLLTVPLWLFGKRSRIATASKLVTE</sequence>
<dbReference type="GO" id="GO:0005886">
    <property type="term" value="C:plasma membrane"/>
    <property type="evidence" value="ECO:0007669"/>
    <property type="project" value="TreeGrafter"/>
</dbReference>
<dbReference type="SUPFAM" id="SSF103473">
    <property type="entry name" value="MFS general substrate transporter"/>
    <property type="match status" value="1"/>
</dbReference>
<keyword evidence="4 5" id="KW-0472">Membrane</keyword>
<dbReference type="EMBL" id="JAKWBI020000314">
    <property type="protein sequence ID" value="KAJ2896759.1"/>
    <property type="molecule type" value="Genomic_DNA"/>
</dbReference>
<evidence type="ECO:0000259" key="6">
    <source>
        <dbReference type="PROSITE" id="PS50850"/>
    </source>
</evidence>
<dbReference type="InterPro" id="IPR036259">
    <property type="entry name" value="MFS_trans_sf"/>
</dbReference>
<proteinExistence type="predicted"/>
<dbReference type="PANTHER" id="PTHR23502:SF181">
    <property type="entry name" value="MAJOR FACILITATOR SUPERFAMILY (MFS) PROFILE DOMAIN-CONTAINING PROTEIN"/>
    <property type="match status" value="1"/>
</dbReference>
<feature type="transmembrane region" description="Helical" evidence="5">
    <location>
        <begin position="440"/>
        <end position="460"/>
    </location>
</feature>
<feature type="transmembrane region" description="Helical" evidence="5">
    <location>
        <begin position="68"/>
        <end position="89"/>
    </location>
</feature>
<feature type="transmembrane region" description="Helical" evidence="5">
    <location>
        <begin position="406"/>
        <end position="428"/>
    </location>
</feature>
<dbReference type="Gene3D" id="1.20.1250.20">
    <property type="entry name" value="MFS general substrate transporter like domains"/>
    <property type="match status" value="1"/>
</dbReference>
<comment type="caution">
    <text evidence="7">The sequence shown here is derived from an EMBL/GenBank/DDBJ whole genome shotgun (WGS) entry which is preliminary data.</text>
</comment>
<accession>A0AAD5WPD7</accession>
<feature type="transmembrane region" description="Helical" evidence="5">
    <location>
        <begin position="521"/>
        <end position="542"/>
    </location>
</feature>
<feature type="transmembrane region" description="Helical" evidence="5">
    <location>
        <begin position="200"/>
        <end position="222"/>
    </location>
</feature>
<evidence type="ECO:0000256" key="3">
    <source>
        <dbReference type="ARBA" id="ARBA00022989"/>
    </source>
</evidence>
<dbReference type="GO" id="GO:0022857">
    <property type="term" value="F:transmembrane transporter activity"/>
    <property type="evidence" value="ECO:0007669"/>
    <property type="project" value="InterPro"/>
</dbReference>
<organism evidence="7 8">
    <name type="scientific">Zalerion maritima</name>
    <dbReference type="NCBI Taxonomy" id="339359"/>
    <lineage>
        <taxon>Eukaryota</taxon>
        <taxon>Fungi</taxon>
        <taxon>Dikarya</taxon>
        <taxon>Ascomycota</taxon>
        <taxon>Pezizomycotina</taxon>
        <taxon>Sordariomycetes</taxon>
        <taxon>Lulworthiomycetidae</taxon>
        <taxon>Lulworthiales</taxon>
        <taxon>Lulworthiaceae</taxon>
        <taxon>Zalerion</taxon>
    </lineage>
</organism>
<feature type="transmembrane region" description="Helical" evidence="5">
    <location>
        <begin position="481"/>
        <end position="509"/>
    </location>
</feature>
<evidence type="ECO:0000313" key="7">
    <source>
        <dbReference type="EMBL" id="KAJ2896759.1"/>
    </source>
</evidence>
<keyword evidence="8" id="KW-1185">Reference proteome</keyword>
<dbReference type="InterPro" id="IPR011701">
    <property type="entry name" value="MFS"/>
</dbReference>
<gene>
    <name evidence="7" type="ORF">MKZ38_005247</name>
</gene>
<feature type="transmembrane region" description="Helical" evidence="5">
    <location>
        <begin position="318"/>
        <end position="340"/>
    </location>
</feature>
<keyword evidence="2 5" id="KW-0812">Transmembrane</keyword>
<feature type="transmembrane region" description="Helical" evidence="5">
    <location>
        <begin position="110"/>
        <end position="128"/>
    </location>
</feature>
<feature type="transmembrane region" description="Helical" evidence="5">
    <location>
        <begin position="360"/>
        <end position="385"/>
    </location>
</feature>
<dbReference type="Pfam" id="PF07690">
    <property type="entry name" value="MFS_1"/>
    <property type="match status" value="1"/>
</dbReference>
<evidence type="ECO:0000256" key="2">
    <source>
        <dbReference type="ARBA" id="ARBA00022692"/>
    </source>
</evidence>
<protein>
    <recommendedName>
        <fullName evidence="6">Major facilitator superfamily (MFS) profile domain-containing protein</fullName>
    </recommendedName>
</protein>
<keyword evidence="3 5" id="KW-1133">Transmembrane helix</keyword>